<evidence type="ECO:0000313" key="3">
    <source>
        <dbReference type="Proteomes" id="UP000011713"/>
    </source>
</evidence>
<sequence length="168" mass="19924">MTFRWTSRLPPSNSALCILALIHVRRWMMCLVSRNIFAEADAECRRPYLLGFLAKIKCSICSNQCENWFPTFVGLFHIHFWISRLTRVRRGGLRGTIQHKLQTMGAYTYPSRGQRYVINTLVLFYFRSIIVRFFAFLSSAPALHQRIPMRFWWPDWQPRERSLSSDSE</sequence>
<dbReference type="EMBL" id="JH598301">
    <property type="status" value="NOT_ANNOTATED_CDS"/>
    <property type="molecule type" value="Genomic_DNA"/>
</dbReference>
<reference evidence="3" key="1">
    <citation type="journal article" date="2010" name="Science">
        <title>Signatures of adaptation to obligate biotrophy in the Hyaloperonospora arabidopsidis genome.</title>
        <authorList>
            <person name="Baxter L."/>
            <person name="Tripathy S."/>
            <person name="Ishaque N."/>
            <person name="Boot N."/>
            <person name="Cabral A."/>
            <person name="Kemen E."/>
            <person name="Thines M."/>
            <person name="Ah-Fong A."/>
            <person name="Anderson R."/>
            <person name="Badejoko W."/>
            <person name="Bittner-Eddy P."/>
            <person name="Boore J.L."/>
            <person name="Chibucos M.C."/>
            <person name="Coates M."/>
            <person name="Dehal P."/>
            <person name="Delehaunty K."/>
            <person name="Dong S."/>
            <person name="Downton P."/>
            <person name="Dumas B."/>
            <person name="Fabro G."/>
            <person name="Fronick C."/>
            <person name="Fuerstenberg S.I."/>
            <person name="Fulton L."/>
            <person name="Gaulin E."/>
            <person name="Govers F."/>
            <person name="Hughes L."/>
            <person name="Humphray S."/>
            <person name="Jiang R.H."/>
            <person name="Judelson H."/>
            <person name="Kamoun S."/>
            <person name="Kyung K."/>
            <person name="Meijer H."/>
            <person name="Minx P."/>
            <person name="Morris P."/>
            <person name="Nelson J."/>
            <person name="Phuntumart V."/>
            <person name="Qutob D."/>
            <person name="Rehmany A."/>
            <person name="Rougon-Cardoso A."/>
            <person name="Ryden P."/>
            <person name="Torto-Alalibo T."/>
            <person name="Studholme D."/>
            <person name="Wang Y."/>
            <person name="Win J."/>
            <person name="Wood J."/>
            <person name="Clifton S.W."/>
            <person name="Rogers J."/>
            <person name="Van den Ackerveken G."/>
            <person name="Jones J.D."/>
            <person name="McDowell J.M."/>
            <person name="Beynon J."/>
            <person name="Tyler B.M."/>
        </authorList>
    </citation>
    <scope>NUCLEOTIDE SEQUENCE [LARGE SCALE GENOMIC DNA]</scope>
    <source>
        <strain evidence="3">Emoy2</strain>
    </source>
</reference>
<reference evidence="2" key="2">
    <citation type="submission" date="2015-06" db="UniProtKB">
        <authorList>
            <consortium name="EnsemblProtists"/>
        </authorList>
    </citation>
    <scope>IDENTIFICATION</scope>
    <source>
        <strain evidence="2">Emoy2</strain>
    </source>
</reference>
<keyword evidence="1" id="KW-0812">Transmembrane</keyword>
<protein>
    <submittedName>
        <fullName evidence="2">Uncharacterized protein</fullName>
    </submittedName>
</protein>
<proteinExistence type="predicted"/>
<dbReference type="AlphaFoldDB" id="M4BIR9"/>
<dbReference type="Proteomes" id="UP000011713">
    <property type="component" value="Unassembled WGS sequence"/>
</dbReference>
<dbReference type="HOGENOM" id="CLU_1589576_0_0_1"/>
<organism evidence="2 3">
    <name type="scientific">Hyaloperonospora arabidopsidis (strain Emoy2)</name>
    <name type="common">Downy mildew agent</name>
    <name type="synonym">Peronospora arabidopsidis</name>
    <dbReference type="NCBI Taxonomy" id="559515"/>
    <lineage>
        <taxon>Eukaryota</taxon>
        <taxon>Sar</taxon>
        <taxon>Stramenopiles</taxon>
        <taxon>Oomycota</taxon>
        <taxon>Peronosporomycetes</taxon>
        <taxon>Peronosporales</taxon>
        <taxon>Peronosporaceae</taxon>
        <taxon>Hyaloperonospora</taxon>
    </lineage>
</organism>
<feature type="transmembrane region" description="Helical" evidence="1">
    <location>
        <begin position="116"/>
        <end position="140"/>
    </location>
</feature>
<dbReference type="VEuPathDB" id="FungiDB:HpaG806296"/>
<keyword evidence="3" id="KW-1185">Reference proteome</keyword>
<dbReference type="EnsemblProtists" id="HpaT806296">
    <property type="protein sequence ID" value="HpaP806296"/>
    <property type="gene ID" value="HpaG806296"/>
</dbReference>
<keyword evidence="1" id="KW-0472">Membrane</keyword>
<dbReference type="InParanoid" id="M4BIR9"/>
<keyword evidence="1" id="KW-1133">Transmembrane helix</keyword>
<accession>M4BIR9</accession>
<name>M4BIR9_HYAAE</name>
<evidence type="ECO:0000313" key="2">
    <source>
        <dbReference type="EnsemblProtists" id="HpaP806296"/>
    </source>
</evidence>
<evidence type="ECO:0000256" key="1">
    <source>
        <dbReference type="SAM" id="Phobius"/>
    </source>
</evidence>